<keyword evidence="3" id="KW-1185">Reference proteome</keyword>
<evidence type="ECO:0000256" key="1">
    <source>
        <dbReference type="SAM" id="MobiDB-lite"/>
    </source>
</evidence>
<sequence>MTAFVPTAEDMQAHADLQQAVANLRAYLGLAPVASTLPSSPHGAMGSPTASSPPLRATFNSRRATRDTDRQLSTMEKQPRVDFPCAVTPATTDEEDYNKSPSSAARSLISNCDEADLAPQLLPSHADDEGADPEKDGGYVGGSNKDRDREDDDEDARLGGLKLVATHLGL</sequence>
<protein>
    <submittedName>
        <fullName evidence="2">Uncharacterized protein</fullName>
    </submittedName>
</protein>
<gene>
    <name evidence="2" type="ORF">GUJ93_ZPchr2161g7123</name>
</gene>
<dbReference type="EMBL" id="JAAALK010000961">
    <property type="protein sequence ID" value="KAG8043300.1"/>
    <property type="molecule type" value="Genomic_DNA"/>
</dbReference>
<feature type="compositionally biased region" description="Polar residues" evidence="1">
    <location>
        <begin position="48"/>
        <end position="62"/>
    </location>
</feature>
<feature type="region of interest" description="Disordered" evidence="1">
    <location>
        <begin position="39"/>
        <end position="170"/>
    </location>
</feature>
<evidence type="ECO:0000313" key="2">
    <source>
        <dbReference type="EMBL" id="KAG8043300.1"/>
    </source>
</evidence>
<dbReference type="Proteomes" id="UP000729402">
    <property type="component" value="Unassembled WGS sequence"/>
</dbReference>
<proteinExistence type="predicted"/>
<comment type="caution">
    <text evidence="2">The sequence shown here is derived from an EMBL/GenBank/DDBJ whole genome shotgun (WGS) entry which is preliminary data.</text>
</comment>
<dbReference type="AlphaFoldDB" id="A0A8J5RDG1"/>
<organism evidence="2 3">
    <name type="scientific">Zizania palustris</name>
    <name type="common">Northern wild rice</name>
    <dbReference type="NCBI Taxonomy" id="103762"/>
    <lineage>
        <taxon>Eukaryota</taxon>
        <taxon>Viridiplantae</taxon>
        <taxon>Streptophyta</taxon>
        <taxon>Embryophyta</taxon>
        <taxon>Tracheophyta</taxon>
        <taxon>Spermatophyta</taxon>
        <taxon>Magnoliopsida</taxon>
        <taxon>Liliopsida</taxon>
        <taxon>Poales</taxon>
        <taxon>Poaceae</taxon>
        <taxon>BOP clade</taxon>
        <taxon>Oryzoideae</taxon>
        <taxon>Oryzeae</taxon>
        <taxon>Zizaniinae</taxon>
        <taxon>Zizania</taxon>
    </lineage>
</organism>
<feature type="compositionally biased region" description="Polar residues" evidence="1">
    <location>
        <begin position="99"/>
        <end position="110"/>
    </location>
</feature>
<name>A0A8J5RDG1_ZIZPA</name>
<feature type="compositionally biased region" description="Basic and acidic residues" evidence="1">
    <location>
        <begin position="125"/>
        <end position="137"/>
    </location>
</feature>
<accession>A0A8J5RDG1</accession>
<reference evidence="2" key="2">
    <citation type="submission" date="2021-02" db="EMBL/GenBank/DDBJ databases">
        <authorList>
            <person name="Kimball J.A."/>
            <person name="Haas M.W."/>
            <person name="Macchietto M."/>
            <person name="Kono T."/>
            <person name="Duquette J."/>
            <person name="Shao M."/>
        </authorList>
    </citation>
    <scope>NUCLEOTIDE SEQUENCE</scope>
    <source>
        <tissue evidence="2">Fresh leaf tissue</tissue>
    </source>
</reference>
<reference evidence="2" key="1">
    <citation type="journal article" date="2021" name="bioRxiv">
        <title>Whole Genome Assembly and Annotation of Northern Wild Rice, Zizania palustris L., Supports a Whole Genome Duplication in the Zizania Genus.</title>
        <authorList>
            <person name="Haas M."/>
            <person name="Kono T."/>
            <person name="Macchietto M."/>
            <person name="Millas R."/>
            <person name="McGilp L."/>
            <person name="Shao M."/>
            <person name="Duquette J."/>
            <person name="Hirsch C.N."/>
            <person name="Kimball J."/>
        </authorList>
    </citation>
    <scope>NUCLEOTIDE SEQUENCE</scope>
    <source>
        <tissue evidence="2">Fresh leaf tissue</tissue>
    </source>
</reference>
<evidence type="ECO:0000313" key="3">
    <source>
        <dbReference type="Proteomes" id="UP000729402"/>
    </source>
</evidence>